<accession>A0AA39I5H2</accession>
<feature type="region of interest" description="Disordered" evidence="1">
    <location>
        <begin position="1"/>
        <end position="47"/>
    </location>
</feature>
<evidence type="ECO:0000259" key="2">
    <source>
        <dbReference type="PROSITE" id="PS50127"/>
    </source>
</evidence>
<feature type="compositionally biased region" description="Basic and acidic residues" evidence="1">
    <location>
        <begin position="24"/>
        <end position="41"/>
    </location>
</feature>
<dbReference type="Pfam" id="PF00179">
    <property type="entry name" value="UQ_con"/>
    <property type="match status" value="1"/>
</dbReference>
<evidence type="ECO:0000313" key="3">
    <source>
        <dbReference type="EMBL" id="KAK0418195.1"/>
    </source>
</evidence>
<dbReference type="Proteomes" id="UP001175271">
    <property type="component" value="Unassembled WGS sequence"/>
</dbReference>
<reference evidence="3" key="1">
    <citation type="submission" date="2023-06" db="EMBL/GenBank/DDBJ databases">
        <title>Genomic analysis of the entomopathogenic nematode Steinernema hermaphroditum.</title>
        <authorList>
            <person name="Schwarz E.M."/>
            <person name="Heppert J.K."/>
            <person name="Baniya A."/>
            <person name="Schwartz H.T."/>
            <person name="Tan C.-H."/>
            <person name="Antoshechkin I."/>
            <person name="Sternberg P.W."/>
            <person name="Goodrich-Blair H."/>
            <person name="Dillman A.R."/>
        </authorList>
    </citation>
    <scope>NUCLEOTIDE SEQUENCE</scope>
    <source>
        <strain evidence="3">PS9179</strain>
        <tissue evidence="3">Whole animal</tissue>
    </source>
</reference>
<evidence type="ECO:0000256" key="1">
    <source>
        <dbReference type="SAM" id="MobiDB-lite"/>
    </source>
</evidence>
<name>A0AA39I5H2_9BILA</name>
<dbReference type="PROSITE" id="PS50127">
    <property type="entry name" value="UBC_2"/>
    <property type="match status" value="1"/>
</dbReference>
<organism evidence="3 4">
    <name type="scientific">Steinernema hermaphroditum</name>
    <dbReference type="NCBI Taxonomy" id="289476"/>
    <lineage>
        <taxon>Eukaryota</taxon>
        <taxon>Metazoa</taxon>
        <taxon>Ecdysozoa</taxon>
        <taxon>Nematoda</taxon>
        <taxon>Chromadorea</taxon>
        <taxon>Rhabditida</taxon>
        <taxon>Tylenchina</taxon>
        <taxon>Panagrolaimomorpha</taxon>
        <taxon>Strongyloidoidea</taxon>
        <taxon>Steinernematidae</taxon>
        <taxon>Steinernema</taxon>
    </lineage>
</organism>
<dbReference type="EMBL" id="JAUCMV010000002">
    <property type="protein sequence ID" value="KAK0418195.1"/>
    <property type="molecule type" value="Genomic_DNA"/>
</dbReference>
<dbReference type="InterPro" id="IPR000608">
    <property type="entry name" value="UBC"/>
</dbReference>
<dbReference type="SMART" id="SM00212">
    <property type="entry name" value="UBCc"/>
    <property type="match status" value="1"/>
</dbReference>
<sequence length="210" mass="23607">MAPPSPPKKKHGSSGNAGGHKDKKRGEKERDKDCGVDKDLDVSSPEQLLSTEAWERIKEAAVTRLKTEQAEIVAAESDLFKVEKATEGERKWTILMTPNKPPYNQGAFRLTIDFPQEWPYKPPSVAFQTKTYHPNIDEKGHIIYPLLVSENWKPTARVEHILSEIGDILSTPRMQYGGRHDLIELALTDSKAFETKAAEFTKANSEARPL</sequence>
<dbReference type="SUPFAM" id="SSF54495">
    <property type="entry name" value="UBC-like"/>
    <property type="match status" value="1"/>
</dbReference>
<proteinExistence type="predicted"/>
<evidence type="ECO:0000313" key="4">
    <source>
        <dbReference type="Proteomes" id="UP001175271"/>
    </source>
</evidence>
<keyword evidence="4" id="KW-1185">Reference proteome</keyword>
<feature type="domain" description="UBC core" evidence="2">
    <location>
        <begin position="60"/>
        <end position="206"/>
    </location>
</feature>
<dbReference type="PANTHER" id="PTHR24068">
    <property type="entry name" value="UBIQUITIN-CONJUGATING ENZYME E2"/>
    <property type="match status" value="1"/>
</dbReference>
<gene>
    <name evidence="3" type="ORF">QR680_013426</name>
</gene>
<comment type="caution">
    <text evidence="3">The sequence shown here is derived from an EMBL/GenBank/DDBJ whole genome shotgun (WGS) entry which is preliminary data.</text>
</comment>
<dbReference type="InterPro" id="IPR016135">
    <property type="entry name" value="UBQ-conjugating_enzyme/RWD"/>
</dbReference>
<dbReference type="Gene3D" id="3.10.110.10">
    <property type="entry name" value="Ubiquitin Conjugating Enzyme"/>
    <property type="match status" value="1"/>
</dbReference>
<dbReference type="AlphaFoldDB" id="A0AA39I5H2"/>
<protein>
    <recommendedName>
        <fullName evidence="2">UBC core domain-containing protein</fullName>
    </recommendedName>
</protein>